<evidence type="ECO:0000259" key="1">
    <source>
        <dbReference type="Pfam" id="PF00557"/>
    </source>
</evidence>
<dbReference type="PANTHER" id="PTHR46112:SF3">
    <property type="entry name" value="AMINOPEPTIDASE YPDF"/>
    <property type="match status" value="1"/>
</dbReference>
<dbReference type="GO" id="GO:0102009">
    <property type="term" value="F:proline dipeptidase activity"/>
    <property type="evidence" value="ECO:0007669"/>
    <property type="project" value="UniProtKB-EC"/>
</dbReference>
<dbReference type="Pfam" id="PF00557">
    <property type="entry name" value="Peptidase_M24"/>
    <property type="match status" value="1"/>
</dbReference>
<sequence length="389" mass="44546">MDIAKIQILLQEAELDGWLFTDFQGHDFITKEFLELGNRFCTRRMFYLIPTQGEPVKVLSAIEPHLLDHLPGEKVLYHGIEGQKKVLSELLKPGMKIACQYSPGGNVPTISSMDAGLIEYLRTYGIEPVTSADLMQHFGAVLTEHQIETHRQAGIIIHKILTDTFAWIRENIDVGNYIDEYAMLLKMQELTGQEDIYMDSPPFFGIDEHACDPGYEPKENGSKQICEGSRLIIDIAGRLPEEDAVYYDVSWCMNVGEKIDPEYKKWFQIVYDARKEARQFIQARLDEGETVRGYEVDRRLKERFEQLGCAQYLMHRTGHNIGHRCHGIGANLDDYETHDDRCLLPGTMFSIEPGLYTEKYGVRLEYDVHITSEGEAKVYGPVQDEILVI</sequence>
<proteinExistence type="predicted"/>
<dbReference type="EC" id="3.4.13.9" evidence="2"/>
<dbReference type="EMBL" id="CZBX01000015">
    <property type="protein sequence ID" value="CUQ92519.1"/>
    <property type="molecule type" value="Genomic_DNA"/>
</dbReference>
<protein>
    <submittedName>
        <fullName evidence="2">Xaa-Pro dipeptidase</fullName>
        <ecNumber evidence="2">3.4.13.9</ecNumber>
    </submittedName>
</protein>
<dbReference type="SUPFAM" id="SSF55920">
    <property type="entry name" value="Creatinase/aminopeptidase"/>
    <property type="match status" value="1"/>
</dbReference>
<dbReference type="Proteomes" id="UP000078383">
    <property type="component" value="Unassembled WGS sequence"/>
</dbReference>
<evidence type="ECO:0000313" key="2">
    <source>
        <dbReference type="EMBL" id="CUQ92519.1"/>
    </source>
</evidence>
<keyword evidence="2" id="KW-0224">Dipeptidase</keyword>
<keyword evidence="2" id="KW-0378">Hydrolase</keyword>
<reference evidence="2 3" key="1">
    <citation type="submission" date="2015-09" db="EMBL/GenBank/DDBJ databases">
        <authorList>
            <consortium name="Pathogen Informatics"/>
        </authorList>
    </citation>
    <scope>NUCLEOTIDE SEQUENCE [LARGE SCALE GENOMIC DNA]</scope>
    <source>
        <strain evidence="2 3">2789STDY5834889</strain>
    </source>
</reference>
<dbReference type="Gene3D" id="3.90.230.10">
    <property type="entry name" value="Creatinase/methionine aminopeptidase superfamily"/>
    <property type="match status" value="1"/>
</dbReference>
<name>A0A175A6G4_9FIRM</name>
<feature type="domain" description="Peptidase M24" evidence="1">
    <location>
        <begin position="149"/>
        <end position="371"/>
    </location>
</feature>
<accession>A0A175A6G4</accession>
<dbReference type="AlphaFoldDB" id="A0A175A6G4"/>
<dbReference type="InterPro" id="IPR050659">
    <property type="entry name" value="Peptidase_M24B"/>
</dbReference>
<organism evidence="2 3">
    <name type="scientific">[Ruminococcus] torques</name>
    <dbReference type="NCBI Taxonomy" id="33039"/>
    <lineage>
        <taxon>Bacteria</taxon>
        <taxon>Bacillati</taxon>
        <taxon>Bacillota</taxon>
        <taxon>Clostridia</taxon>
        <taxon>Lachnospirales</taxon>
        <taxon>Lachnospiraceae</taxon>
        <taxon>Mediterraneibacter</taxon>
    </lineage>
</organism>
<dbReference type="OrthoDB" id="9806388at2"/>
<dbReference type="PANTHER" id="PTHR46112">
    <property type="entry name" value="AMINOPEPTIDASE"/>
    <property type="match status" value="1"/>
</dbReference>
<gene>
    <name evidence="2" type="primary">pepQ</name>
    <name evidence="2" type="ORF">ERS852502_02652</name>
</gene>
<dbReference type="RefSeq" id="WP_055173403.1">
    <property type="nucleotide sequence ID" value="NZ_CZBX01000015.1"/>
</dbReference>
<evidence type="ECO:0000313" key="3">
    <source>
        <dbReference type="Proteomes" id="UP000078383"/>
    </source>
</evidence>
<dbReference type="InterPro" id="IPR036005">
    <property type="entry name" value="Creatinase/aminopeptidase-like"/>
</dbReference>
<dbReference type="InterPro" id="IPR000994">
    <property type="entry name" value="Pept_M24"/>
</dbReference>
<keyword evidence="2" id="KW-0645">Protease</keyword>